<comment type="caution">
    <text evidence="1">The sequence shown here is derived from an EMBL/GenBank/DDBJ whole genome shotgun (WGS) entry which is preliminary data.</text>
</comment>
<keyword evidence="2" id="KW-1185">Reference proteome</keyword>
<evidence type="ECO:0000313" key="1">
    <source>
        <dbReference type="EMBL" id="KAF9642338.1"/>
    </source>
</evidence>
<evidence type="ECO:0000313" key="2">
    <source>
        <dbReference type="Proteomes" id="UP000886501"/>
    </source>
</evidence>
<proteinExistence type="predicted"/>
<organism evidence="1 2">
    <name type="scientific">Thelephora ganbajun</name>
    <name type="common">Ganba fungus</name>
    <dbReference type="NCBI Taxonomy" id="370292"/>
    <lineage>
        <taxon>Eukaryota</taxon>
        <taxon>Fungi</taxon>
        <taxon>Dikarya</taxon>
        <taxon>Basidiomycota</taxon>
        <taxon>Agaricomycotina</taxon>
        <taxon>Agaricomycetes</taxon>
        <taxon>Thelephorales</taxon>
        <taxon>Thelephoraceae</taxon>
        <taxon>Thelephora</taxon>
    </lineage>
</organism>
<sequence length="88" mass="9766">MMTPDVVSIPSAFVGGGQYLLRQRSAPSCFPVVCRALLHHNIDGTVKARYYAEILVVESSSFKLQEQPREAGAEGKCIGQERKNRSER</sequence>
<reference evidence="1" key="1">
    <citation type="submission" date="2019-10" db="EMBL/GenBank/DDBJ databases">
        <authorList>
            <consortium name="DOE Joint Genome Institute"/>
            <person name="Kuo A."/>
            <person name="Miyauchi S."/>
            <person name="Kiss E."/>
            <person name="Drula E."/>
            <person name="Kohler A."/>
            <person name="Sanchez-Garcia M."/>
            <person name="Andreopoulos B."/>
            <person name="Barry K.W."/>
            <person name="Bonito G."/>
            <person name="Buee M."/>
            <person name="Carver A."/>
            <person name="Chen C."/>
            <person name="Cichocki N."/>
            <person name="Clum A."/>
            <person name="Culley D."/>
            <person name="Crous P.W."/>
            <person name="Fauchery L."/>
            <person name="Girlanda M."/>
            <person name="Hayes R."/>
            <person name="Keri Z."/>
            <person name="Labutti K."/>
            <person name="Lipzen A."/>
            <person name="Lombard V."/>
            <person name="Magnuson J."/>
            <person name="Maillard F."/>
            <person name="Morin E."/>
            <person name="Murat C."/>
            <person name="Nolan M."/>
            <person name="Ohm R."/>
            <person name="Pangilinan J."/>
            <person name="Pereira M."/>
            <person name="Perotto S."/>
            <person name="Peter M."/>
            <person name="Riley R."/>
            <person name="Sitrit Y."/>
            <person name="Stielow B."/>
            <person name="Szollosi G."/>
            <person name="Zifcakova L."/>
            <person name="Stursova M."/>
            <person name="Spatafora J.W."/>
            <person name="Tedersoo L."/>
            <person name="Vaario L.-M."/>
            <person name="Yamada A."/>
            <person name="Yan M."/>
            <person name="Wang P."/>
            <person name="Xu J."/>
            <person name="Bruns T."/>
            <person name="Baldrian P."/>
            <person name="Vilgalys R."/>
            <person name="Henrissat B."/>
            <person name="Grigoriev I.V."/>
            <person name="Hibbett D."/>
            <person name="Nagy L.G."/>
            <person name="Martin F.M."/>
        </authorList>
    </citation>
    <scope>NUCLEOTIDE SEQUENCE</scope>
    <source>
        <strain evidence="1">P2</strain>
    </source>
</reference>
<protein>
    <submittedName>
        <fullName evidence="1">Uncharacterized protein</fullName>
    </submittedName>
</protein>
<dbReference type="EMBL" id="MU118524">
    <property type="protein sequence ID" value="KAF9642338.1"/>
    <property type="molecule type" value="Genomic_DNA"/>
</dbReference>
<dbReference type="Proteomes" id="UP000886501">
    <property type="component" value="Unassembled WGS sequence"/>
</dbReference>
<accession>A0ACB6YZ30</accession>
<reference evidence="1" key="2">
    <citation type="journal article" date="2020" name="Nat. Commun.">
        <title>Large-scale genome sequencing of mycorrhizal fungi provides insights into the early evolution of symbiotic traits.</title>
        <authorList>
            <person name="Miyauchi S."/>
            <person name="Kiss E."/>
            <person name="Kuo A."/>
            <person name="Drula E."/>
            <person name="Kohler A."/>
            <person name="Sanchez-Garcia M."/>
            <person name="Morin E."/>
            <person name="Andreopoulos B."/>
            <person name="Barry K.W."/>
            <person name="Bonito G."/>
            <person name="Buee M."/>
            <person name="Carver A."/>
            <person name="Chen C."/>
            <person name="Cichocki N."/>
            <person name="Clum A."/>
            <person name="Culley D."/>
            <person name="Crous P.W."/>
            <person name="Fauchery L."/>
            <person name="Girlanda M."/>
            <person name="Hayes R.D."/>
            <person name="Keri Z."/>
            <person name="LaButti K."/>
            <person name="Lipzen A."/>
            <person name="Lombard V."/>
            <person name="Magnuson J."/>
            <person name="Maillard F."/>
            <person name="Murat C."/>
            <person name="Nolan M."/>
            <person name="Ohm R.A."/>
            <person name="Pangilinan J."/>
            <person name="Pereira M.F."/>
            <person name="Perotto S."/>
            <person name="Peter M."/>
            <person name="Pfister S."/>
            <person name="Riley R."/>
            <person name="Sitrit Y."/>
            <person name="Stielow J.B."/>
            <person name="Szollosi G."/>
            <person name="Zifcakova L."/>
            <person name="Stursova M."/>
            <person name="Spatafora J.W."/>
            <person name="Tedersoo L."/>
            <person name="Vaario L.M."/>
            <person name="Yamada A."/>
            <person name="Yan M."/>
            <person name="Wang P."/>
            <person name="Xu J."/>
            <person name="Bruns T."/>
            <person name="Baldrian P."/>
            <person name="Vilgalys R."/>
            <person name="Dunand C."/>
            <person name="Henrissat B."/>
            <person name="Grigoriev I.V."/>
            <person name="Hibbett D."/>
            <person name="Nagy L.G."/>
            <person name="Martin F.M."/>
        </authorList>
    </citation>
    <scope>NUCLEOTIDE SEQUENCE</scope>
    <source>
        <strain evidence="1">P2</strain>
    </source>
</reference>
<name>A0ACB6YZ30_THEGA</name>
<gene>
    <name evidence="1" type="ORF">BDM02DRAFT_2327634</name>
</gene>